<gene>
    <name evidence="1" type="ORF">DDF84_018800</name>
</gene>
<protein>
    <submittedName>
        <fullName evidence="1">Uncharacterized protein</fullName>
    </submittedName>
</protein>
<dbReference type="OrthoDB" id="8659244at2"/>
<dbReference type="Proteomes" id="UP000253772">
    <property type="component" value="Chromosome c2"/>
</dbReference>
<dbReference type="EMBL" id="CP037901">
    <property type="protein sequence ID" value="QBP11857.1"/>
    <property type="molecule type" value="Genomic_DNA"/>
</dbReference>
<organism evidence="1 2">
    <name type="scientific">Cupriavidus metallidurans</name>
    <dbReference type="NCBI Taxonomy" id="119219"/>
    <lineage>
        <taxon>Bacteria</taxon>
        <taxon>Pseudomonadati</taxon>
        <taxon>Pseudomonadota</taxon>
        <taxon>Betaproteobacteria</taxon>
        <taxon>Burkholderiales</taxon>
        <taxon>Burkholderiaceae</taxon>
        <taxon>Cupriavidus</taxon>
    </lineage>
</organism>
<dbReference type="AlphaFoldDB" id="A0A482IWM0"/>
<dbReference type="RefSeq" id="WP_017511506.1">
    <property type="nucleotide sequence ID" value="NZ_CP037901.1"/>
</dbReference>
<proteinExistence type="predicted"/>
<sequence>MYLDPMAGLQPLPTACTPSGLRQGSRPGHQPFSDSPCAVLGSSRLPIGHLTVAEVSAQGLVNLTPCELHRAIEAGHFYAEGYDPAGMPTILPAWQFVPPAPSLIIPIIMALRNEPSGEDPFFWMIAYEELNDLTPAEVLCGRLLCTRGSVSIGQVHHLRRSDAERQATVMAALELLPSRLLRAGP</sequence>
<name>A0A482IWM0_9BURK</name>
<accession>A0A482IWM0</accession>
<evidence type="ECO:0000313" key="1">
    <source>
        <dbReference type="EMBL" id="QBP11857.1"/>
    </source>
</evidence>
<evidence type="ECO:0000313" key="2">
    <source>
        <dbReference type="Proteomes" id="UP000253772"/>
    </source>
</evidence>
<reference evidence="1 2" key="1">
    <citation type="submission" date="2019-03" db="EMBL/GenBank/DDBJ databases">
        <title>Comparative insights into the high quality Complete genome sequence of highly metal resistant Cupriavidus metallidurans strain BS1 isolated from a gold-copper mine.</title>
        <authorList>
            <person name="Mazhar H.S."/>
            <person name="Rensing C."/>
        </authorList>
    </citation>
    <scope>NUCLEOTIDE SEQUENCE [LARGE SCALE GENOMIC DNA]</scope>
    <source>
        <strain evidence="1 2">BS1</strain>
    </source>
</reference>